<evidence type="ECO:0000313" key="4">
    <source>
        <dbReference type="Proteomes" id="UP001642405"/>
    </source>
</evidence>
<accession>A0ABP0BYC8</accession>
<dbReference type="PANTHER" id="PTHR21531:SF0">
    <property type="entry name" value="PROTEIN LTV1 HOMOLOG"/>
    <property type="match status" value="1"/>
</dbReference>
<evidence type="ECO:0000256" key="2">
    <source>
        <dbReference type="SAM" id="MobiDB-lite"/>
    </source>
</evidence>
<comment type="similarity">
    <text evidence="1">Belongs to the LTV1 family.</text>
</comment>
<dbReference type="PANTHER" id="PTHR21531">
    <property type="entry name" value="LOW-TEMPERATURE VIABILITY PROTEIN LTV1-RELATED"/>
    <property type="match status" value="1"/>
</dbReference>
<organism evidence="3 4">
    <name type="scientific">Sporothrix curviconia</name>
    <dbReference type="NCBI Taxonomy" id="1260050"/>
    <lineage>
        <taxon>Eukaryota</taxon>
        <taxon>Fungi</taxon>
        <taxon>Dikarya</taxon>
        <taxon>Ascomycota</taxon>
        <taxon>Pezizomycotina</taxon>
        <taxon>Sordariomycetes</taxon>
        <taxon>Sordariomycetidae</taxon>
        <taxon>Ophiostomatales</taxon>
        <taxon>Ophiostomataceae</taxon>
        <taxon>Sporothrix</taxon>
    </lineage>
</organism>
<sequence>MARRKWIDKKSAAHFTLVHRPQNDPRIHDESAPAMVLNPTQAPNFNGTSTGTSVRSRQLDDLASQLGADVEDIRANEGEAANFGVFFDDSEYDYMQHLREIGQSGGEAVFVESTASLNAANKARQKTSLADALEKMDLQQRSEDLLDADILPAKALQRITYQNQQDVPDAIAGFKPDMDPRLREVLEALEDEAYVDDDESNDDLFQELAKDNEELDQDEFEDMYGYDEDEDDGWESDATEKPSKPPHTGENGEKGENDEDDEARDSVPELVDLSAAAQQVPPPLVGEEGAEGPSDDWMEDFKKFKKDQNTAGAAPRKKATPGAMSEVQSSVWTTTTMGGRKKKRKGALTQQSGFSMTSSSLVRTDQLSLLDARFDKIDEMYNMMDDDDGEGMSGYGDDMKSMSAFSTTSSVQGPLRNDFDGIMDEFLGGYQMQGKRKVKKGAKQTGLEQLEEIRRGLGPARLSAATRRNY</sequence>
<dbReference type="InterPro" id="IPR007307">
    <property type="entry name" value="Ltv1"/>
</dbReference>
<dbReference type="Proteomes" id="UP001642405">
    <property type="component" value="Unassembled WGS sequence"/>
</dbReference>
<keyword evidence="4" id="KW-1185">Reference proteome</keyword>
<feature type="compositionally biased region" description="Polar residues" evidence="2">
    <location>
        <begin position="348"/>
        <end position="360"/>
    </location>
</feature>
<feature type="region of interest" description="Disordered" evidence="2">
    <location>
        <begin position="209"/>
        <end position="360"/>
    </location>
</feature>
<feature type="compositionally biased region" description="Acidic residues" evidence="2">
    <location>
        <begin position="288"/>
        <end position="298"/>
    </location>
</feature>
<name>A0ABP0BYC8_9PEZI</name>
<evidence type="ECO:0000256" key="1">
    <source>
        <dbReference type="ARBA" id="ARBA00009078"/>
    </source>
</evidence>
<gene>
    <name evidence="3" type="primary">LTV1</name>
    <name evidence="3" type="ORF">SCUCBS95973_005382</name>
</gene>
<dbReference type="EMBL" id="CAWUHB010000029">
    <property type="protein sequence ID" value="CAK7224031.1"/>
    <property type="molecule type" value="Genomic_DNA"/>
</dbReference>
<comment type="caution">
    <text evidence="3">The sequence shown here is derived from an EMBL/GenBank/DDBJ whole genome shotgun (WGS) entry which is preliminary data.</text>
</comment>
<proteinExistence type="inferred from homology"/>
<evidence type="ECO:0000313" key="3">
    <source>
        <dbReference type="EMBL" id="CAK7224031.1"/>
    </source>
</evidence>
<protein>
    <submittedName>
        <fullName evidence="3">Protein ltv1</fullName>
    </submittedName>
</protein>
<reference evidence="3 4" key="1">
    <citation type="submission" date="2024-01" db="EMBL/GenBank/DDBJ databases">
        <authorList>
            <person name="Allen C."/>
            <person name="Tagirdzhanova G."/>
        </authorList>
    </citation>
    <scope>NUCLEOTIDE SEQUENCE [LARGE SCALE GENOMIC DNA]</scope>
</reference>
<feature type="compositionally biased region" description="Acidic residues" evidence="2">
    <location>
        <begin position="213"/>
        <end position="237"/>
    </location>
</feature>
<feature type="compositionally biased region" description="Basic and acidic residues" evidence="2">
    <location>
        <begin position="299"/>
        <end position="308"/>
    </location>
</feature>
<dbReference type="Pfam" id="PF04180">
    <property type="entry name" value="LTV"/>
    <property type="match status" value="1"/>
</dbReference>